<protein>
    <submittedName>
        <fullName evidence="1">Uncharacterized protein</fullName>
    </submittedName>
</protein>
<evidence type="ECO:0000313" key="2">
    <source>
        <dbReference type="Proteomes" id="UP001157502"/>
    </source>
</evidence>
<proteinExistence type="predicted"/>
<comment type="caution">
    <text evidence="1">The sequence shown here is derived from an EMBL/GenBank/DDBJ whole genome shotgun (WGS) entry which is preliminary data.</text>
</comment>
<gene>
    <name evidence="1" type="ORF">DPEC_G00076110</name>
</gene>
<dbReference type="Proteomes" id="UP001157502">
    <property type="component" value="Chromosome 6"/>
</dbReference>
<organism evidence="1 2">
    <name type="scientific">Dallia pectoralis</name>
    <name type="common">Alaska blackfish</name>
    <dbReference type="NCBI Taxonomy" id="75939"/>
    <lineage>
        <taxon>Eukaryota</taxon>
        <taxon>Metazoa</taxon>
        <taxon>Chordata</taxon>
        <taxon>Craniata</taxon>
        <taxon>Vertebrata</taxon>
        <taxon>Euteleostomi</taxon>
        <taxon>Actinopterygii</taxon>
        <taxon>Neopterygii</taxon>
        <taxon>Teleostei</taxon>
        <taxon>Protacanthopterygii</taxon>
        <taxon>Esociformes</taxon>
        <taxon>Umbridae</taxon>
        <taxon>Dallia</taxon>
    </lineage>
</organism>
<name>A0ACC2H3V6_DALPE</name>
<reference evidence="1" key="1">
    <citation type="submission" date="2021-05" db="EMBL/GenBank/DDBJ databases">
        <authorList>
            <person name="Pan Q."/>
            <person name="Jouanno E."/>
            <person name="Zahm M."/>
            <person name="Klopp C."/>
            <person name="Cabau C."/>
            <person name="Louis A."/>
            <person name="Berthelot C."/>
            <person name="Parey E."/>
            <person name="Roest Crollius H."/>
            <person name="Montfort J."/>
            <person name="Robinson-Rechavi M."/>
            <person name="Bouchez O."/>
            <person name="Lampietro C."/>
            <person name="Lopez Roques C."/>
            <person name="Donnadieu C."/>
            <person name="Postlethwait J."/>
            <person name="Bobe J."/>
            <person name="Dillon D."/>
            <person name="Chandos A."/>
            <person name="von Hippel F."/>
            <person name="Guiguen Y."/>
        </authorList>
    </citation>
    <scope>NUCLEOTIDE SEQUENCE</scope>
    <source>
        <strain evidence="1">YG-Jan2019</strain>
    </source>
</reference>
<accession>A0ACC2H3V6</accession>
<sequence length="104" mass="12250">MGRVKLRYNSMTLMRVMKTQMKMSINKWTKKTNYLDCPADNYVDIEPKTNKHTMPRDSYRWLKKDLISPNTIKDTPTRNAASVMFAFQRTRTVFGTFTTNESQS</sequence>
<keyword evidence="2" id="KW-1185">Reference proteome</keyword>
<dbReference type="EMBL" id="CM055733">
    <property type="protein sequence ID" value="KAJ8010537.1"/>
    <property type="molecule type" value="Genomic_DNA"/>
</dbReference>
<evidence type="ECO:0000313" key="1">
    <source>
        <dbReference type="EMBL" id="KAJ8010537.1"/>
    </source>
</evidence>